<dbReference type="InterPro" id="IPR021109">
    <property type="entry name" value="Peptidase_aspartic_dom_sf"/>
</dbReference>
<proteinExistence type="predicted"/>
<protein>
    <recommendedName>
        <fullName evidence="2">Peptidase A1 domain-containing protein</fullName>
    </recommendedName>
</protein>
<evidence type="ECO:0000259" key="2">
    <source>
        <dbReference type="PROSITE" id="PS51767"/>
    </source>
</evidence>
<feature type="signal peptide" evidence="1">
    <location>
        <begin position="1"/>
        <end position="21"/>
    </location>
</feature>
<dbReference type="OrthoDB" id="15189at2759"/>
<accession>A0A6G1LCK9</accession>
<dbReference type="Proteomes" id="UP000799436">
    <property type="component" value="Unassembled WGS sequence"/>
</dbReference>
<gene>
    <name evidence="3" type="ORF">EJ03DRAFT_78982</name>
</gene>
<dbReference type="Pfam" id="PF00026">
    <property type="entry name" value="Asp"/>
    <property type="match status" value="1"/>
</dbReference>
<dbReference type="SUPFAM" id="SSF50630">
    <property type="entry name" value="Acid proteases"/>
    <property type="match status" value="1"/>
</dbReference>
<dbReference type="AlphaFoldDB" id="A0A6G1LCK9"/>
<organism evidence="3 4">
    <name type="scientific">Teratosphaeria nubilosa</name>
    <dbReference type="NCBI Taxonomy" id="161662"/>
    <lineage>
        <taxon>Eukaryota</taxon>
        <taxon>Fungi</taxon>
        <taxon>Dikarya</taxon>
        <taxon>Ascomycota</taxon>
        <taxon>Pezizomycotina</taxon>
        <taxon>Dothideomycetes</taxon>
        <taxon>Dothideomycetidae</taxon>
        <taxon>Mycosphaerellales</taxon>
        <taxon>Teratosphaeriaceae</taxon>
        <taxon>Teratosphaeria</taxon>
    </lineage>
</organism>
<dbReference type="InterPro" id="IPR033121">
    <property type="entry name" value="PEPTIDASE_A1"/>
</dbReference>
<dbReference type="EMBL" id="ML995827">
    <property type="protein sequence ID" value="KAF2770309.1"/>
    <property type="molecule type" value="Genomic_DNA"/>
</dbReference>
<sequence>MDHLLLLMLVSTGSLTALATAASMPSGIGVHKVPLQNRSLTSNGSPEPLTGKELGKVDNYYFGPASIGKQDGFLFDFDTGSSDVIVEGPSCNDCMGGRSTYRNTGMPVGNMSRIIYMDGSAGYGHNYLDDLTVAGLTAEHQNLISAYKASGLEY</sequence>
<keyword evidence="4" id="KW-1185">Reference proteome</keyword>
<evidence type="ECO:0000313" key="4">
    <source>
        <dbReference type="Proteomes" id="UP000799436"/>
    </source>
</evidence>
<dbReference type="PROSITE" id="PS51767">
    <property type="entry name" value="PEPTIDASE_A1"/>
    <property type="match status" value="1"/>
</dbReference>
<keyword evidence="1" id="KW-0732">Signal</keyword>
<evidence type="ECO:0000256" key="1">
    <source>
        <dbReference type="SAM" id="SignalP"/>
    </source>
</evidence>
<evidence type="ECO:0000313" key="3">
    <source>
        <dbReference type="EMBL" id="KAF2770309.1"/>
    </source>
</evidence>
<feature type="domain" description="Peptidase A1" evidence="2">
    <location>
        <begin position="61"/>
        <end position="154"/>
    </location>
</feature>
<dbReference type="Gene3D" id="2.40.70.10">
    <property type="entry name" value="Acid Proteases"/>
    <property type="match status" value="1"/>
</dbReference>
<name>A0A6G1LCK9_9PEZI</name>
<feature type="chain" id="PRO_5026319523" description="Peptidase A1 domain-containing protein" evidence="1">
    <location>
        <begin position="22"/>
        <end position="154"/>
    </location>
</feature>
<reference evidence="3" key="1">
    <citation type="journal article" date="2020" name="Stud. Mycol.">
        <title>101 Dothideomycetes genomes: a test case for predicting lifestyles and emergence of pathogens.</title>
        <authorList>
            <person name="Haridas S."/>
            <person name="Albert R."/>
            <person name="Binder M."/>
            <person name="Bloem J."/>
            <person name="Labutti K."/>
            <person name="Salamov A."/>
            <person name="Andreopoulos B."/>
            <person name="Baker S."/>
            <person name="Barry K."/>
            <person name="Bills G."/>
            <person name="Bluhm B."/>
            <person name="Cannon C."/>
            <person name="Castanera R."/>
            <person name="Culley D."/>
            <person name="Daum C."/>
            <person name="Ezra D."/>
            <person name="Gonzalez J."/>
            <person name="Henrissat B."/>
            <person name="Kuo A."/>
            <person name="Liang C."/>
            <person name="Lipzen A."/>
            <person name="Lutzoni F."/>
            <person name="Magnuson J."/>
            <person name="Mondo S."/>
            <person name="Nolan M."/>
            <person name="Ohm R."/>
            <person name="Pangilinan J."/>
            <person name="Park H.-J."/>
            <person name="Ramirez L."/>
            <person name="Alfaro M."/>
            <person name="Sun H."/>
            <person name="Tritt A."/>
            <person name="Yoshinaga Y."/>
            <person name="Zwiers L.-H."/>
            <person name="Turgeon B."/>
            <person name="Goodwin S."/>
            <person name="Spatafora J."/>
            <person name="Crous P."/>
            <person name="Grigoriev I."/>
        </authorList>
    </citation>
    <scope>NUCLEOTIDE SEQUENCE</scope>
    <source>
        <strain evidence="3">CBS 116005</strain>
    </source>
</reference>